<dbReference type="SUPFAM" id="SSF56349">
    <property type="entry name" value="DNA breaking-rejoining enzymes"/>
    <property type="match status" value="1"/>
</dbReference>
<evidence type="ECO:0000256" key="4">
    <source>
        <dbReference type="ARBA" id="ARBA00023172"/>
    </source>
</evidence>
<evidence type="ECO:0000256" key="1">
    <source>
        <dbReference type="ARBA" id="ARBA00008857"/>
    </source>
</evidence>
<reference evidence="6 7" key="1">
    <citation type="submission" date="2020-08" db="EMBL/GenBank/DDBJ databases">
        <title>Genomic Encyclopedia of Type Strains, Phase IV (KMG-V): Genome sequencing to study the core and pangenomes of soil and plant-associated prokaryotes.</title>
        <authorList>
            <person name="Whitman W."/>
        </authorList>
    </citation>
    <scope>NUCLEOTIDE SEQUENCE [LARGE SCALE GENOMIC DNA]</scope>
    <source>
        <strain evidence="6 7">SEMIA 402</strain>
    </source>
</reference>
<dbReference type="PANTHER" id="PTHR30629">
    <property type="entry name" value="PROPHAGE INTEGRASE"/>
    <property type="match status" value="1"/>
</dbReference>
<dbReference type="CDD" id="cd00796">
    <property type="entry name" value="INT_Rci_Hp1_C"/>
    <property type="match status" value="1"/>
</dbReference>
<dbReference type="PANTHER" id="PTHR30629:SF2">
    <property type="entry name" value="PROPHAGE INTEGRASE INTS-RELATED"/>
    <property type="match status" value="1"/>
</dbReference>
<keyword evidence="3" id="KW-0238">DNA-binding</keyword>
<evidence type="ECO:0000313" key="7">
    <source>
        <dbReference type="Proteomes" id="UP000533641"/>
    </source>
</evidence>
<dbReference type="InterPro" id="IPR050808">
    <property type="entry name" value="Phage_Integrase"/>
</dbReference>
<evidence type="ECO:0000259" key="5">
    <source>
        <dbReference type="PROSITE" id="PS51898"/>
    </source>
</evidence>
<comment type="similarity">
    <text evidence="1">Belongs to the 'phage' integrase family.</text>
</comment>
<sequence length="433" mass="48152">MTKKLTDTIVKDLPTPSKGNKITYDGEVKGFGCRVTAAGARAFILNYRTRTGRERRFTIGAYPDWKTAAAREEAKELKKRVDRGEDPMAEVEADRHAKNVADLCDRYIEEHLQKKRASSQRDDKAMIQRFIKQEGDNAVKLEPKLKHMKVAEVTFSDIDGLHRAITRRGSPYQANRVLALLSKMFGLAIRWQWRADNPCTGVERNQEEKRHRYLSPAELAALTTALAAHKDTQAANIVRMLLLTGARRGEVEAAKWDQFDLTDGVWTKPGSTTKQKTLHRVPLSAPARQLLSELREEAEAKAKKKGSPLSEYVFPGRGGKGHRQEIKKDWRELCIAAGLVGTETVTDAKGKEKMVVTPNARIHDLRHTYASVLASAGLSLPIIGALLGHSQPATTARYSHLMDDPLRQATERVGAIVMPKGQGAEIRQIKGGA</sequence>
<dbReference type="InterPro" id="IPR013762">
    <property type="entry name" value="Integrase-like_cat_sf"/>
</dbReference>
<keyword evidence="4" id="KW-0233">DNA recombination</keyword>
<dbReference type="PROSITE" id="PS51898">
    <property type="entry name" value="TYR_RECOMBINASE"/>
    <property type="match status" value="1"/>
</dbReference>
<protein>
    <submittedName>
        <fullName evidence="6">Integrase</fullName>
    </submittedName>
</protein>
<proteinExistence type="inferred from homology"/>
<dbReference type="GO" id="GO:0003677">
    <property type="term" value="F:DNA binding"/>
    <property type="evidence" value="ECO:0007669"/>
    <property type="project" value="UniProtKB-KW"/>
</dbReference>
<dbReference type="Gene3D" id="1.10.443.10">
    <property type="entry name" value="Intergrase catalytic core"/>
    <property type="match status" value="1"/>
</dbReference>
<dbReference type="RefSeq" id="WP_183927858.1">
    <property type="nucleotide sequence ID" value="NZ_JACIGM010000012.1"/>
</dbReference>
<feature type="domain" description="Tyr recombinase" evidence="5">
    <location>
        <begin position="209"/>
        <end position="411"/>
    </location>
</feature>
<dbReference type="InterPro" id="IPR011010">
    <property type="entry name" value="DNA_brk_join_enz"/>
</dbReference>
<evidence type="ECO:0000256" key="2">
    <source>
        <dbReference type="ARBA" id="ARBA00022908"/>
    </source>
</evidence>
<dbReference type="InterPro" id="IPR002104">
    <property type="entry name" value="Integrase_catalytic"/>
</dbReference>
<comment type="caution">
    <text evidence="6">The sequence shown here is derived from an EMBL/GenBank/DDBJ whole genome shotgun (WGS) entry which is preliminary data.</text>
</comment>
<dbReference type="GO" id="GO:0015074">
    <property type="term" value="P:DNA integration"/>
    <property type="evidence" value="ECO:0007669"/>
    <property type="project" value="UniProtKB-KW"/>
</dbReference>
<name>A0A7W6RRE3_9HYPH</name>
<dbReference type="GO" id="GO:0006310">
    <property type="term" value="P:DNA recombination"/>
    <property type="evidence" value="ECO:0007669"/>
    <property type="project" value="UniProtKB-KW"/>
</dbReference>
<dbReference type="InterPro" id="IPR038488">
    <property type="entry name" value="Integrase_DNA-bd_sf"/>
</dbReference>
<accession>A0A7W6RRE3</accession>
<dbReference type="AlphaFoldDB" id="A0A7W6RRE3"/>
<gene>
    <name evidence="6" type="ORF">GGE12_005058</name>
</gene>
<dbReference type="EMBL" id="JACIGM010000012">
    <property type="protein sequence ID" value="MBB4277255.1"/>
    <property type="molecule type" value="Genomic_DNA"/>
</dbReference>
<dbReference type="Pfam" id="PF13356">
    <property type="entry name" value="Arm-DNA-bind_3"/>
    <property type="match status" value="1"/>
</dbReference>
<dbReference type="Gene3D" id="1.10.150.130">
    <property type="match status" value="1"/>
</dbReference>
<dbReference type="Proteomes" id="UP000533641">
    <property type="component" value="Unassembled WGS sequence"/>
</dbReference>
<dbReference type="Gene3D" id="3.30.160.390">
    <property type="entry name" value="Integrase, DNA-binding domain"/>
    <property type="match status" value="1"/>
</dbReference>
<evidence type="ECO:0000256" key="3">
    <source>
        <dbReference type="ARBA" id="ARBA00023125"/>
    </source>
</evidence>
<evidence type="ECO:0000313" key="6">
    <source>
        <dbReference type="EMBL" id="MBB4277255.1"/>
    </source>
</evidence>
<dbReference type="InterPro" id="IPR010998">
    <property type="entry name" value="Integrase_recombinase_N"/>
</dbReference>
<dbReference type="InterPro" id="IPR025166">
    <property type="entry name" value="Integrase_DNA_bind_dom"/>
</dbReference>
<keyword evidence="2" id="KW-0229">DNA integration</keyword>
<organism evidence="6 7">
    <name type="scientific">Rhizobium mongolense</name>
    <dbReference type="NCBI Taxonomy" id="57676"/>
    <lineage>
        <taxon>Bacteria</taxon>
        <taxon>Pseudomonadati</taxon>
        <taxon>Pseudomonadota</taxon>
        <taxon>Alphaproteobacteria</taxon>
        <taxon>Hyphomicrobiales</taxon>
        <taxon>Rhizobiaceae</taxon>
        <taxon>Rhizobium/Agrobacterium group</taxon>
        <taxon>Rhizobium</taxon>
    </lineage>
</organism>
<dbReference type="Pfam" id="PF00589">
    <property type="entry name" value="Phage_integrase"/>
    <property type="match status" value="1"/>
</dbReference>